<dbReference type="SMART" id="SM00028">
    <property type="entry name" value="TPR"/>
    <property type="match status" value="4"/>
</dbReference>
<evidence type="ECO:0008006" key="4">
    <source>
        <dbReference type="Google" id="ProtNLM"/>
    </source>
</evidence>
<feature type="region of interest" description="Disordered" evidence="1">
    <location>
        <begin position="411"/>
        <end position="457"/>
    </location>
</feature>
<dbReference type="Gene3D" id="1.25.40.10">
    <property type="entry name" value="Tetratricopeptide repeat domain"/>
    <property type="match status" value="1"/>
</dbReference>
<dbReference type="EMBL" id="CABPSR010000031">
    <property type="protein sequence ID" value="VVE85658.1"/>
    <property type="molecule type" value="Genomic_DNA"/>
</dbReference>
<dbReference type="SUPFAM" id="SSF48452">
    <property type="entry name" value="TPR-like"/>
    <property type="match status" value="1"/>
</dbReference>
<evidence type="ECO:0000313" key="2">
    <source>
        <dbReference type="EMBL" id="VVE85658.1"/>
    </source>
</evidence>
<dbReference type="Proteomes" id="UP000335538">
    <property type="component" value="Unassembled WGS sequence"/>
</dbReference>
<dbReference type="RefSeq" id="WP_150811416.1">
    <property type="nucleotide sequence ID" value="NZ_CABPSR010000031.1"/>
</dbReference>
<dbReference type="InterPro" id="IPR011990">
    <property type="entry name" value="TPR-like_helical_dom_sf"/>
</dbReference>
<sequence length="810" mass="86829">MYRVSHAAVAGYPVSPAVASGGLDVRDVPDVPKNLDFTNRLAVSDAHRHLAATPALQRFCDGAFDGVDTQKIYDLLAGLALCRDADALEQRTSAIPVTRTEAVMTLAQHLSPAGAYALLQTLPPRQEPNGFSTYLSTADRHWLIGQVYATGGETALALESYARAVHAFEKPERHGEAAYVEKLIADLDLRLGRFAAAGRTYAQAGYHNTLERRHSRAARDYQEAQAAFVQARWLNEAATMQEQTAASFFEAEEYDKAAVRYLPLAAYHRHDHPWAAALRYEMAATAFTAAGERNRAAHAFELAAACYTQAGRHLEAARALEHAERIYRSKRATTRANDAAVWAAASYEQAAARCAQAGNPLGLAREIAALKHAALALERADAQARAALIYRELAAAHRAAGELDLAERADAAANAAQAHRQEPAPDASGATERAVPADVPPQGGRREPPRPPAIDADGNTALAHERAAAAYARLRQFDPAIQCYEKAVFAYTQLGRHEQARDAHLSLATTHCDAARCYARDGREARRAADAWRQAADVYRWLGDYLRAAHAQANAEHVGQHAEPAASPRRGDAALCTAHAYRLLAEHLPHSSRGRVQAGAAWANAAAAYERAGDDALAAYAHIKAAQAFRHNRQLKAAHEADRSAAILYKRVATDAGARGAPAVAADAWEAAAAASARTGDDGAAARAETLAAQAYRAINQFENARNADLRAAKAYARVARHYTESLQDAASAATFWEKGAAAYQRADEHARVAETLLLAAACHLCASTDGRPAADAYRRAADAFRRAGQLILANEAAALAIRAAAPTSA</sequence>
<protein>
    <recommendedName>
        <fullName evidence="4">Tetratricopeptide repeat protein</fullName>
    </recommendedName>
</protein>
<proteinExistence type="predicted"/>
<evidence type="ECO:0000313" key="3">
    <source>
        <dbReference type="Proteomes" id="UP000335538"/>
    </source>
</evidence>
<organism evidence="2 3">
    <name type="scientific">Pandoraea sputorum</name>
    <dbReference type="NCBI Taxonomy" id="93222"/>
    <lineage>
        <taxon>Bacteria</taxon>
        <taxon>Pseudomonadati</taxon>
        <taxon>Pseudomonadota</taxon>
        <taxon>Betaproteobacteria</taxon>
        <taxon>Burkholderiales</taxon>
        <taxon>Burkholderiaceae</taxon>
        <taxon>Pandoraea</taxon>
    </lineage>
</organism>
<gene>
    <name evidence="2" type="ORF">PSP31121_05344</name>
</gene>
<dbReference type="AlphaFoldDB" id="A0A5E5BJY8"/>
<reference evidence="2 3" key="1">
    <citation type="submission" date="2019-08" db="EMBL/GenBank/DDBJ databases">
        <authorList>
            <person name="Peeters C."/>
        </authorList>
    </citation>
    <scope>NUCLEOTIDE SEQUENCE [LARGE SCALE GENOMIC DNA]</scope>
    <source>
        <strain evidence="2 3">LMG 31121</strain>
    </source>
</reference>
<evidence type="ECO:0000256" key="1">
    <source>
        <dbReference type="SAM" id="MobiDB-lite"/>
    </source>
</evidence>
<accession>A0A5E5BJY8</accession>
<dbReference type="InterPro" id="IPR019734">
    <property type="entry name" value="TPR_rpt"/>
</dbReference>
<name>A0A5E5BJY8_9BURK</name>